<keyword evidence="3" id="KW-1185">Reference proteome</keyword>
<evidence type="ECO:0000313" key="2">
    <source>
        <dbReference type="EMBL" id="KAK2020517.1"/>
    </source>
</evidence>
<name>A0AAD9LU77_9PEZI</name>
<feature type="region of interest" description="Disordered" evidence="1">
    <location>
        <begin position="123"/>
        <end position="149"/>
    </location>
</feature>
<gene>
    <name evidence="2" type="ORF">LX32DRAFT_318643</name>
</gene>
<feature type="compositionally biased region" description="Basic and acidic residues" evidence="1">
    <location>
        <begin position="132"/>
        <end position="149"/>
    </location>
</feature>
<sequence length="149" mass="16614">MSRLTGRQSVASYSTCPLMGILHSPRWFVKVTTGCSRARGQEPVSLDVRETLVLWQAARPISAAASNKQVGVGFVKHEFPPPSAEAGWTYVAKTCPPPSRMFQALEVARRLTAPVVRRARLRAEGGNMTDTACRDRDRDKREESERNWS</sequence>
<evidence type="ECO:0000313" key="3">
    <source>
        <dbReference type="Proteomes" id="UP001232148"/>
    </source>
</evidence>
<comment type="caution">
    <text evidence="2">The sequence shown here is derived from an EMBL/GenBank/DDBJ whole genome shotgun (WGS) entry which is preliminary data.</text>
</comment>
<reference evidence="2" key="1">
    <citation type="submission" date="2021-06" db="EMBL/GenBank/DDBJ databases">
        <title>Comparative genomics, transcriptomics and evolutionary studies reveal genomic signatures of adaptation to plant cell wall in hemibiotrophic fungi.</title>
        <authorList>
            <consortium name="DOE Joint Genome Institute"/>
            <person name="Baroncelli R."/>
            <person name="Diaz J.F."/>
            <person name="Benocci T."/>
            <person name="Peng M."/>
            <person name="Battaglia E."/>
            <person name="Haridas S."/>
            <person name="Andreopoulos W."/>
            <person name="Labutti K."/>
            <person name="Pangilinan J."/>
            <person name="Floch G.L."/>
            <person name="Makela M.R."/>
            <person name="Henrissat B."/>
            <person name="Grigoriev I.V."/>
            <person name="Crouch J.A."/>
            <person name="De Vries R.P."/>
            <person name="Sukno S.A."/>
            <person name="Thon M.R."/>
        </authorList>
    </citation>
    <scope>NUCLEOTIDE SEQUENCE</scope>
    <source>
        <strain evidence="2">MAFF235873</strain>
    </source>
</reference>
<evidence type="ECO:0000256" key="1">
    <source>
        <dbReference type="SAM" id="MobiDB-lite"/>
    </source>
</evidence>
<protein>
    <submittedName>
        <fullName evidence="2">Uncharacterized protein</fullName>
    </submittedName>
</protein>
<dbReference type="AlphaFoldDB" id="A0AAD9LU77"/>
<accession>A0AAD9LU77</accession>
<organism evidence="2 3">
    <name type="scientific">Colletotrichum zoysiae</name>
    <dbReference type="NCBI Taxonomy" id="1216348"/>
    <lineage>
        <taxon>Eukaryota</taxon>
        <taxon>Fungi</taxon>
        <taxon>Dikarya</taxon>
        <taxon>Ascomycota</taxon>
        <taxon>Pezizomycotina</taxon>
        <taxon>Sordariomycetes</taxon>
        <taxon>Hypocreomycetidae</taxon>
        <taxon>Glomerellales</taxon>
        <taxon>Glomerellaceae</taxon>
        <taxon>Colletotrichum</taxon>
        <taxon>Colletotrichum graminicola species complex</taxon>
    </lineage>
</organism>
<dbReference type="EMBL" id="MU843227">
    <property type="protein sequence ID" value="KAK2020517.1"/>
    <property type="molecule type" value="Genomic_DNA"/>
</dbReference>
<proteinExistence type="predicted"/>
<dbReference type="Proteomes" id="UP001232148">
    <property type="component" value="Unassembled WGS sequence"/>
</dbReference>